<sequence length="261" mass="29930">MQIKTYLQQLQKLVPTIVLERMQYIHSSLITRWILLQSSQSLKFNQKSVMVFSPHQDDETFGCGGMIAYKREQNIPVIVVFLTNGQGSRDIDAESRNKIIQTRKQEAIKALNILGVETSAIHFLDKADGYLQALNSEEKQAAIAQITALLKHYQPEEVYLPHRKDCHRDHEATYPLVKAAIKQAKINVEIFQYPIWLFWRAPLFIMLKLSDIATAYSFSITSVQQQKNQAIAAYTSQLESLPSGFVNRFLGAYEIFFKIES</sequence>
<gene>
    <name evidence="1" type="ORF">H6G74_20520</name>
</gene>
<comment type="caution">
    <text evidence="1">The sequence shown here is derived from an EMBL/GenBank/DDBJ whole genome shotgun (WGS) entry which is preliminary data.</text>
</comment>
<dbReference type="PANTHER" id="PTHR12993:SF29">
    <property type="entry name" value="BLR3841 PROTEIN"/>
    <property type="match status" value="1"/>
</dbReference>
<dbReference type="Proteomes" id="UP000603457">
    <property type="component" value="Unassembled WGS sequence"/>
</dbReference>
<dbReference type="Gene3D" id="3.40.50.10320">
    <property type="entry name" value="LmbE-like"/>
    <property type="match status" value="1"/>
</dbReference>
<dbReference type="Pfam" id="PF02585">
    <property type="entry name" value="PIG-L"/>
    <property type="match status" value="1"/>
</dbReference>
<protein>
    <submittedName>
        <fullName evidence="1">PIG-L family deacetylase</fullName>
    </submittedName>
</protein>
<dbReference type="InterPro" id="IPR024078">
    <property type="entry name" value="LmbE-like_dom_sf"/>
</dbReference>
<keyword evidence="2" id="KW-1185">Reference proteome</keyword>
<name>A0ABR8G0K8_9NOSO</name>
<organism evidence="1 2">
    <name type="scientific">Nostoc spongiaeforme FACHB-130</name>
    <dbReference type="NCBI Taxonomy" id="1357510"/>
    <lineage>
        <taxon>Bacteria</taxon>
        <taxon>Bacillati</taxon>
        <taxon>Cyanobacteriota</taxon>
        <taxon>Cyanophyceae</taxon>
        <taxon>Nostocales</taxon>
        <taxon>Nostocaceae</taxon>
        <taxon>Nostoc</taxon>
    </lineage>
</organism>
<dbReference type="PANTHER" id="PTHR12993">
    <property type="entry name" value="N-ACETYLGLUCOSAMINYL-PHOSPHATIDYLINOSITOL DE-N-ACETYLASE-RELATED"/>
    <property type="match status" value="1"/>
</dbReference>
<dbReference type="EMBL" id="JACJTB010000031">
    <property type="protein sequence ID" value="MBD2596697.1"/>
    <property type="molecule type" value="Genomic_DNA"/>
</dbReference>
<evidence type="ECO:0000313" key="1">
    <source>
        <dbReference type="EMBL" id="MBD2596697.1"/>
    </source>
</evidence>
<dbReference type="RefSeq" id="WP_190969413.1">
    <property type="nucleotide sequence ID" value="NZ_JACJTB010000031.1"/>
</dbReference>
<dbReference type="SUPFAM" id="SSF102588">
    <property type="entry name" value="LmbE-like"/>
    <property type="match status" value="1"/>
</dbReference>
<accession>A0ABR8G0K8</accession>
<evidence type="ECO:0000313" key="2">
    <source>
        <dbReference type="Proteomes" id="UP000603457"/>
    </source>
</evidence>
<proteinExistence type="predicted"/>
<reference evidence="1 2" key="1">
    <citation type="journal article" date="2020" name="ISME J.">
        <title>Comparative genomics reveals insights into cyanobacterial evolution and habitat adaptation.</title>
        <authorList>
            <person name="Chen M.Y."/>
            <person name="Teng W.K."/>
            <person name="Zhao L."/>
            <person name="Hu C.X."/>
            <person name="Zhou Y.K."/>
            <person name="Han B.P."/>
            <person name="Song L.R."/>
            <person name="Shu W.S."/>
        </authorList>
    </citation>
    <scope>NUCLEOTIDE SEQUENCE [LARGE SCALE GENOMIC DNA]</scope>
    <source>
        <strain evidence="1 2">FACHB-130</strain>
    </source>
</reference>
<dbReference type="InterPro" id="IPR003737">
    <property type="entry name" value="GlcNAc_PI_deacetylase-related"/>
</dbReference>